<accession>A0ABM8ZYA2</accession>
<protein>
    <submittedName>
        <fullName evidence="2">Uncharacterized protein</fullName>
    </submittedName>
</protein>
<dbReference type="RefSeq" id="WP_237359455.1">
    <property type="nucleotide sequence ID" value="NZ_CAKLDM010000001.1"/>
</dbReference>
<name>A0ABM8ZYA2_9VIBR</name>
<reference evidence="2" key="1">
    <citation type="submission" date="2021-11" db="EMBL/GenBank/DDBJ databases">
        <authorList>
            <person name="Rodrigo-Torres L."/>
            <person name="Arahal R. D."/>
            <person name="Lucena T."/>
        </authorList>
    </citation>
    <scope>NUCLEOTIDE SEQUENCE</scope>
    <source>
        <strain evidence="2">CECT 7928</strain>
    </source>
</reference>
<proteinExistence type="predicted"/>
<evidence type="ECO:0000313" key="2">
    <source>
        <dbReference type="EMBL" id="CAH0535887.1"/>
    </source>
</evidence>
<gene>
    <name evidence="2" type="ORF">VMF7928_00035</name>
</gene>
<evidence type="ECO:0000256" key="1">
    <source>
        <dbReference type="SAM" id="Coils"/>
    </source>
</evidence>
<organism evidence="2 3">
    <name type="scientific">Vibrio marisflavi CECT 7928</name>
    <dbReference type="NCBI Taxonomy" id="634439"/>
    <lineage>
        <taxon>Bacteria</taxon>
        <taxon>Pseudomonadati</taxon>
        <taxon>Pseudomonadota</taxon>
        <taxon>Gammaproteobacteria</taxon>
        <taxon>Vibrionales</taxon>
        <taxon>Vibrionaceae</taxon>
        <taxon>Vibrio</taxon>
    </lineage>
</organism>
<dbReference type="Proteomes" id="UP000838748">
    <property type="component" value="Unassembled WGS sequence"/>
</dbReference>
<sequence length="101" mass="11723">MIAKHRDYLLQDTKNFHAHIQVNPIGIVDVDIVEKREHHSSTFDSLAFKKVGSKTIVSGCEEKGRKKSQWQLTLNKKDAEELNLLIEDANEEYEMLMRDLL</sequence>
<feature type="coiled-coil region" evidence="1">
    <location>
        <begin position="72"/>
        <end position="99"/>
    </location>
</feature>
<keyword evidence="3" id="KW-1185">Reference proteome</keyword>
<evidence type="ECO:0000313" key="3">
    <source>
        <dbReference type="Proteomes" id="UP000838748"/>
    </source>
</evidence>
<dbReference type="EMBL" id="CAKLDM010000001">
    <property type="protein sequence ID" value="CAH0535887.1"/>
    <property type="molecule type" value="Genomic_DNA"/>
</dbReference>
<keyword evidence="1" id="KW-0175">Coiled coil</keyword>
<comment type="caution">
    <text evidence="2">The sequence shown here is derived from an EMBL/GenBank/DDBJ whole genome shotgun (WGS) entry which is preliminary data.</text>
</comment>